<dbReference type="Gene3D" id="2.60.120.330">
    <property type="entry name" value="B-lactam Antibiotic, Isopenicillin N Synthase, Chain"/>
    <property type="match status" value="1"/>
</dbReference>
<dbReference type="HOGENOM" id="CLU_2473683_0_0_1"/>
<dbReference type="InterPro" id="IPR027443">
    <property type="entry name" value="IPNS-like_sf"/>
</dbReference>
<proteinExistence type="predicted"/>
<reference evidence="2" key="1">
    <citation type="journal article" date="2013" name="Nature">
        <title>Pan genome of the phytoplankton Emiliania underpins its global distribution.</title>
        <authorList>
            <person name="Read B.A."/>
            <person name="Kegel J."/>
            <person name="Klute M.J."/>
            <person name="Kuo A."/>
            <person name="Lefebvre S.C."/>
            <person name="Maumus F."/>
            <person name="Mayer C."/>
            <person name="Miller J."/>
            <person name="Monier A."/>
            <person name="Salamov A."/>
            <person name="Young J."/>
            <person name="Aguilar M."/>
            <person name="Claverie J.M."/>
            <person name="Frickenhaus S."/>
            <person name="Gonzalez K."/>
            <person name="Herman E.K."/>
            <person name="Lin Y.C."/>
            <person name="Napier J."/>
            <person name="Ogata H."/>
            <person name="Sarno A.F."/>
            <person name="Shmutz J."/>
            <person name="Schroeder D."/>
            <person name="de Vargas C."/>
            <person name="Verret F."/>
            <person name="von Dassow P."/>
            <person name="Valentin K."/>
            <person name="Van de Peer Y."/>
            <person name="Wheeler G."/>
            <person name="Dacks J.B."/>
            <person name="Delwiche C.F."/>
            <person name="Dyhrman S.T."/>
            <person name="Glockner G."/>
            <person name="John U."/>
            <person name="Richards T."/>
            <person name="Worden A.Z."/>
            <person name="Zhang X."/>
            <person name="Grigoriev I.V."/>
            <person name="Allen A.E."/>
            <person name="Bidle K."/>
            <person name="Borodovsky M."/>
            <person name="Bowler C."/>
            <person name="Brownlee C."/>
            <person name="Cock J.M."/>
            <person name="Elias M."/>
            <person name="Gladyshev V.N."/>
            <person name="Groth M."/>
            <person name="Guda C."/>
            <person name="Hadaegh A."/>
            <person name="Iglesias-Rodriguez M.D."/>
            <person name="Jenkins J."/>
            <person name="Jones B.M."/>
            <person name="Lawson T."/>
            <person name="Leese F."/>
            <person name="Lindquist E."/>
            <person name="Lobanov A."/>
            <person name="Lomsadze A."/>
            <person name="Malik S.B."/>
            <person name="Marsh M.E."/>
            <person name="Mackinder L."/>
            <person name="Mock T."/>
            <person name="Mueller-Roeber B."/>
            <person name="Pagarete A."/>
            <person name="Parker M."/>
            <person name="Probert I."/>
            <person name="Quesneville H."/>
            <person name="Raines C."/>
            <person name="Rensing S.A."/>
            <person name="Riano-Pachon D.M."/>
            <person name="Richier S."/>
            <person name="Rokitta S."/>
            <person name="Shiraiwa Y."/>
            <person name="Soanes D.M."/>
            <person name="van der Giezen M."/>
            <person name="Wahlund T.M."/>
            <person name="Williams B."/>
            <person name="Wilson W."/>
            <person name="Wolfe G."/>
            <person name="Wurch L.L."/>
        </authorList>
    </citation>
    <scope>NUCLEOTIDE SEQUENCE</scope>
</reference>
<accession>A0A0D3KNE7</accession>
<evidence type="ECO:0000313" key="2">
    <source>
        <dbReference type="Proteomes" id="UP000013827"/>
    </source>
</evidence>
<dbReference type="STRING" id="2903.R1DQE3"/>
<dbReference type="RefSeq" id="XP_005789711.1">
    <property type="nucleotide sequence ID" value="XM_005789654.1"/>
</dbReference>
<dbReference type="KEGG" id="ehx:EMIHUDRAFT_225734"/>
<organism evidence="1 2">
    <name type="scientific">Emiliania huxleyi (strain CCMP1516)</name>
    <dbReference type="NCBI Taxonomy" id="280463"/>
    <lineage>
        <taxon>Eukaryota</taxon>
        <taxon>Haptista</taxon>
        <taxon>Haptophyta</taxon>
        <taxon>Prymnesiophyceae</taxon>
        <taxon>Isochrysidales</taxon>
        <taxon>Noelaerhabdaceae</taxon>
        <taxon>Emiliania</taxon>
    </lineage>
</organism>
<protein>
    <submittedName>
        <fullName evidence="1">Uncharacterized protein</fullName>
    </submittedName>
</protein>
<sequence length="88" mass="9801">MWIKIERIAAFAQVLCDPRCEGEEVPARYSIAFFCNPNKATLVQCLPGCSGEGNPPRYAPINAFEYITRRLCGTIDDPITGQGHRRGE</sequence>
<dbReference type="GeneID" id="17282552"/>
<evidence type="ECO:0000313" key="1">
    <source>
        <dbReference type="EnsemblProtists" id="EOD37282"/>
    </source>
</evidence>
<dbReference type="Proteomes" id="UP000013827">
    <property type="component" value="Unassembled WGS sequence"/>
</dbReference>
<dbReference type="AlphaFoldDB" id="A0A0D3KNE7"/>
<reference evidence="1" key="2">
    <citation type="submission" date="2024-10" db="UniProtKB">
        <authorList>
            <consortium name="EnsemblProtists"/>
        </authorList>
    </citation>
    <scope>IDENTIFICATION</scope>
</reference>
<name>A0A0D3KNE7_EMIH1</name>
<dbReference type="SUPFAM" id="SSF51197">
    <property type="entry name" value="Clavaminate synthase-like"/>
    <property type="match status" value="1"/>
</dbReference>
<keyword evidence="2" id="KW-1185">Reference proteome</keyword>
<dbReference type="EnsemblProtists" id="EOD37282">
    <property type="protein sequence ID" value="EOD37282"/>
    <property type="gene ID" value="EMIHUDRAFT_225734"/>
</dbReference>
<dbReference type="PaxDb" id="2903-EOD37282"/>